<dbReference type="Pfam" id="PF00419">
    <property type="entry name" value="Fimbrial"/>
    <property type="match status" value="1"/>
</dbReference>
<keyword evidence="1" id="KW-0732">Signal</keyword>
<evidence type="ECO:0000313" key="4">
    <source>
        <dbReference type="Proteomes" id="UP001332939"/>
    </source>
</evidence>
<organism evidence="3 4">
    <name type="scientific">Proteus cibi</name>
    <dbReference type="NCBI Taxonomy" id="2050966"/>
    <lineage>
        <taxon>Bacteria</taxon>
        <taxon>Pseudomonadati</taxon>
        <taxon>Pseudomonadota</taxon>
        <taxon>Gammaproteobacteria</taxon>
        <taxon>Enterobacterales</taxon>
        <taxon>Morganellaceae</taxon>
        <taxon>Proteus</taxon>
    </lineage>
</organism>
<evidence type="ECO:0000259" key="2">
    <source>
        <dbReference type="Pfam" id="PF00419"/>
    </source>
</evidence>
<feature type="chain" id="PRO_5045647859" evidence="1">
    <location>
        <begin position="23"/>
        <end position="171"/>
    </location>
</feature>
<sequence length="171" mass="18388">MKKIISKLFLINALIISPISWASDSVNLNFIGNIKIATCNISSGENINVDLKNIPAANFEKANSASSWNVFYIDFKNCSTAINQIKLTFTGVSDTADPSSLYKNQGSAKNIAVQLENWTGTLKLGNQQSLTVTLNGRTDINLGLRTRAFSPSGKGTPGTISAKVTANIVYL</sequence>
<gene>
    <name evidence="3" type="ORF">NA736_15795</name>
</gene>
<reference evidence="3 4" key="1">
    <citation type="submission" date="2022-05" db="EMBL/GenBank/DDBJ databases">
        <title>Whole genome sequences of Escherichia coli of fish isolates collected from Assam, India.</title>
        <authorList>
            <person name="Sudha S."/>
            <person name="Muneeb K.H."/>
            <person name="Rakshit O."/>
            <person name="Mendem S.K."/>
            <person name="Raisen C."/>
            <person name="Holmes M.A."/>
            <person name="Shome B.R."/>
            <person name="Sivaraman G.K."/>
        </authorList>
    </citation>
    <scope>NUCLEOTIDE SEQUENCE [LARGE SCALE GENOMIC DNA]</scope>
    <source>
        <strain evidence="3 4">278</strain>
    </source>
</reference>
<name>A0ABU6EIG4_9GAMM</name>
<accession>A0ABU6EIG4</accession>
<feature type="signal peptide" evidence="1">
    <location>
        <begin position="1"/>
        <end position="22"/>
    </location>
</feature>
<dbReference type="SUPFAM" id="SSF49401">
    <property type="entry name" value="Bacterial adhesins"/>
    <property type="match status" value="1"/>
</dbReference>
<evidence type="ECO:0000256" key="1">
    <source>
        <dbReference type="SAM" id="SignalP"/>
    </source>
</evidence>
<proteinExistence type="predicted"/>
<dbReference type="PANTHER" id="PTHR33420:SF27">
    <property type="entry name" value="PROTEIN FIMG"/>
    <property type="match status" value="1"/>
</dbReference>
<comment type="caution">
    <text evidence="3">The sequence shown here is derived from an EMBL/GenBank/DDBJ whole genome shotgun (WGS) entry which is preliminary data.</text>
</comment>
<feature type="domain" description="Fimbrial-type adhesion" evidence="2">
    <location>
        <begin position="29"/>
        <end position="170"/>
    </location>
</feature>
<dbReference type="InterPro" id="IPR036937">
    <property type="entry name" value="Adhesion_dom_fimbrial_sf"/>
</dbReference>
<evidence type="ECO:0000313" key="3">
    <source>
        <dbReference type="EMBL" id="MEB6858478.1"/>
    </source>
</evidence>
<dbReference type="Proteomes" id="UP001332939">
    <property type="component" value="Unassembled WGS sequence"/>
</dbReference>
<dbReference type="RefSeq" id="WP_036913744.1">
    <property type="nucleotide sequence ID" value="NZ_JAMZOO010000007.1"/>
</dbReference>
<keyword evidence="4" id="KW-1185">Reference proteome</keyword>
<dbReference type="Gene3D" id="2.60.40.1090">
    <property type="entry name" value="Fimbrial-type adhesion domain"/>
    <property type="match status" value="1"/>
</dbReference>
<dbReference type="InterPro" id="IPR008966">
    <property type="entry name" value="Adhesion_dom_sf"/>
</dbReference>
<dbReference type="EMBL" id="JAMZOO010000007">
    <property type="protein sequence ID" value="MEB6858478.1"/>
    <property type="molecule type" value="Genomic_DNA"/>
</dbReference>
<protein>
    <submittedName>
        <fullName evidence="3">Type 1 fimbrial protein</fullName>
    </submittedName>
</protein>
<dbReference type="PANTHER" id="PTHR33420">
    <property type="entry name" value="FIMBRIAL SUBUNIT ELFA-RELATED"/>
    <property type="match status" value="1"/>
</dbReference>
<dbReference type="InterPro" id="IPR000259">
    <property type="entry name" value="Adhesion_dom_fimbrial"/>
</dbReference>
<dbReference type="InterPro" id="IPR050263">
    <property type="entry name" value="Bact_Fimbrial_Adh_Pro"/>
</dbReference>